<accession>A0A254TCQ4</accession>
<proteinExistence type="predicted"/>
<gene>
    <name evidence="2" type="ORF">AYR66_13880</name>
</gene>
<evidence type="ECO:0000256" key="1">
    <source>
        <dbReference type="SAM" id="Phobius"/>
    </source>
</evidence>
<keyword evidence="3" id="KW-1185">Reference proteome</keyword>
<feature type="transmembrane region" description="Helical" evidence="1">
    <location>
        <begin position="24"/>
        <end position="43"/>
    </location>
</feature>
<name>A0A254TCQ4_9BURK</name>
<evidence type="ECO:0000313" key="2">
    <source>
        <dbReference type="EMBL" id="OWW20411.1"/>
    </source>
</evidence>
<keyword evidence="1" id="KW-0812">Transmembrane</keyword>
<keyword evidence="1" id="KW-1133">Transmembrane helix</keyword>
<reference evidence="2 3" key="1">
    <citation type="submission" date="2016-02" db="EMBL/GenBank/DDBJ databases">
        <authorList>
            <person name="Wen L."/>
            <person name="He K."/>
            <person name="Yang H."/>
        </authorList>
    </citation>
    <scope>NUCLEOTIDE SEQUENCE [LARGE SCALE GENOMIC DNA]</scope>
    <source>
        <strain evidence="2 3">TSA40</strain>
    </source>
</reference>
<dbReference type="AlphaFoldDB" id="A0A254TCQ4"/>
<protein>
    <submittedName>
        <fullName evidence="2">Uncharacterized protein</fullName>
    </submittedName>
</protein>
<organism evidence="2 3">
    <name type="scientific">Noviherbaspirillum denitrificans</name>
    <dbReference type="NCBI Taxonomy" id="1968433"/>
    <lineage>
        <taxon>Bacteria</taxon>
        <taxon>Pseudomonadati</taxon>
        <taxon>Pseudomonadota</taxon>
        <taxon>Betaproteobacteria</taxon>
        <taxon>Burkholderiales</taxon>
        <taxon>Oxalobacteraceae</taxon>
        <taxon>Noviherbaspirillum</taxon>
    </lineage>
</organism>
<dbReference type="Proteomes" id="UP000197535">
    <property type="component" value="Unassembled WGS sequence"/>
</dbReference>
<dbReference type="EMBL" id="LSTO01000001">
    <property type="protein sequence ID" value="OWW20411.1"/>
    <property type="molecule type" value="Genomic_DNA"/>
</dbReference>
<evidence type="ECO:0000313" key="3">
    <source>
        <dbReference type="Proteomes" id="UP000197535"/>
    </source>
</evidence>
<keyword evidence="1" id="KW-0472">Membrane</keyword>
<sequence length="85" mass="9703">MALPRNIPYSGLQWINDLENTMEYLGFLSLGIAIASVGLRCYFSMKEKAALPSQAEQHLSSHAQRVQEKMIARRFLRYHRGLAHA</sequence>
<comment type="caution">
    <text evidence="2">The sequence shown here is derived from an EMBL/GenBank/DDBJ whole genome shotgun (WGS) entry which is preliminary data.</text>
</comment>